<evidence type="ECO:0000259" key="2">
    <source>
        <dbReference type="SMART" id="SM00460"/>
    </source>
</evidence>
<feature type="transmembrane region" description="Helical" evidence="1">
    <location>
        <begin position="78"/>
        <end position="96"/>
    </location>
</feature>
<dbReference type="InterPro" id="IPR021878">
    <property type="entry name" value="TgpA_N"/>
</dbReference>
<keyword evidence="1" id="KW-1133">Transmembrane helix</keyword>
<feature type="transmembrane region" description="Helical" evidence="1">
    <location>
        <begin position="530"/>
        <end position="550"/>
    </location>
</feature>
<dbReference type="Proteomes" id="UP000632828">
    <property type="component" value="Unassembled WGS sequence"/>
</dbReference>
<reference evidence="3" key="1">
    <citation type="submission" date="2020-09" db="EMBL/GenBank/DDBJ databases">
        <title>Pelobacter alkaliphilus sp. nov., a novel anaerobic arsenate-reducing bacterium from terrestrial mud volcano.</title>
        <authorList>
            <person name="Khomyakova M.A."/>
            <person name="Merkel A.Y."/>
            <person name="Slobodkin A.I."/>
        </authorList>
    </citation>
    <scope>NUCLEOTIDE SEQUENCE</scope>
    <source>
        <strain evidence="3">M08fum</strain>
    </source>
</reference>
<evidence type="ECO:0000256" key="1">
    <source>
        <dbReference type="SAM" id="Phobius"/>
    </source>
</evidence>
<proteinExistence type="predicted"/>
<protein>
    <submittedName>
        <fullName evidence="3">DUF3488 domain-containing protein</fullName>
    </submittedName>
</protein>
<sequence>MSNLQRLLNWLLYAAALLALLPVFPFVALWVQIFLATGVVAGWLRPRLVWHQAFDRLAMLVTTVAVVVNALQLTLTDVALPLVQVLCILLAARLASEKTPRNILQSFVLALTLLAASSLLTLDMVYLVYLVLMILILSAGLVLLSFVNVDPAIQLSVQALKGLIFFLLVIPVITLVLMAAFFFILPRTPTPLWTIVGQKGTAVAGMSDQVRPGSFSDLAGTGEIAFRAETAELPAQLLYWRGIVLDQADGHIWRRSNRQPDEQFRPATANGQQVVVYAEPKSDPYLVALDRSDRLQGVSHRSETDGVFVRQRQDYQRTTYRATGWPQGVARLRGSADLYLSVPETLSSQVRQAVASINVENLGFAERVAELEGFFLRRQLSYSAENLPQTETPVATFLFDSRRGYCEHFASAFAVMLRLMDVPTRLVGGYLGGTYNRFGEFYLVTEDRAHVWVEALNDQGEWVRIDPSRLAINADQAFSAAVAERGYVQSLTDALFHLWTRRVLNFDVQQQFQLLRETSTRLGLLRQINVPSLVAVMMIMALGLVVVLAWKRRWGTKNKGLLHSYLRQVARCAGLQRLPPELGLYQLAHLSGHPLCREFADLYGAALYGGKRLDSSQNKRLRDVVRQLKKERFVIEVALPQCLGDNSRSE</sequence>
<dbReference type="SMART" id="SM00460">
    <property type="entry name" value="TGc"/>
    <property type="match status" value="1"/>
</dbReference>
<dbReference type="Pfam" id="PF11992">
    <property type="entry name" value="TgpA_N"/>
    <property type="match status" value="1"/>
</dbReference>
<dbReference type="SUPFAM" id="SSF54001">
    <property type="entry name" value="Cysteine proteinases"/>
    <property type="match status" value="1"/>
</dbReference>
<dbReference type="InterPro" id="IPR052901">
    <property type="entry name" value="Bact_TGase-like"/>
</dbReference>
<feature type="transmembrane region" description="Helical" evidence="1">
    <location>
        <begin position="103"/>
        <end position="120"/>
    </location>
</feature>
<keyword evidence="4" id="KW-1185">Reference proteome</keyword>
<dbReference type="Pfam" id="PF01841">
    <property type="entry name" value="Transglut_core"/>
    <property type="match status" value="1"/>
</dbReference>
<dbReference type="AlphaFoldDB" id="A0A8J6QRG3"/>
<evidence type="ECO:0000313" key="4">
    <source>
        <dbReference type="Proteomes" id="UP000632828"/>
    </source>
</evidence>
<organism evidence="3 4">
    <name type="scientific">Pelovirga terrestris</name>
    <dbReference type="NCBI Taxonomy" id="2771352"/>
    <lineage>
        <taxon>Bacteria</taxon>
        <taxon>Pseudomonadati</taxon>
        <taxon>Thermodesulfobacteriota</taxon>
        <taxon>Desulfuromonadia</taxon>
        <taxon>Geobacterales</taxon>
        <taxon>Geobacteraceae</taxon>
        <taxon>Pelovirga</taxon>
    </lineage>
</organism>
<name>A0A8J6QRG3_9BACT</name>
<dbReference type="RefSeq" id="WP_191155978.1">
    <property type="nucleotide sequence ID" value="NZ_JACWUN010000010.1"/>
</dbReference>
<feature type="transmembrane region" description="Helical" evidence="1">
    <location>
        <begin position="126"/>
        <end position="147"/>
    </location>
</feature>
<keyword evidence="1" id="KW-0812">Transmembrane</keyword>
<dbReference type="InterPro" id="IPR038765">
    <property type="entry name" value="Papain-like_cys_pep_sf"/>
</dbReference>
<keyword evidence="1" id="KW-0472">Membrane</keyword>
<comment type="caution">
    <text evidence="3">The sequence shown here is derived from an EMBL/GenBank/DDBJ whole genome shotgun (WGS) entry which is preliminary data.</text>
</comment>
<feature type="transmembrane region" description="Helical" evidence="1">
    <location>
        <begin position="12"/>
        <end position="41"/>
    </location>
</feature>
<dbReference type="PANTHER" id="PTHR42736">
    <property type="entry name" value="PROTEIN-GLUTAMINE GAMMA-GLUTAMYLTRANSFERASE"/>
    <property type="match status" value="1"/>
</dbReference>
<dbReference type="PANTHER" id="PTHR42736:SF1">
    <property type="entry name" value="PROTEIN-GLUTAMINE GAMMA-GLUTAMYLTRANSFERASE"/>
    <property type="match status" value="1"/>
</dbReference>
<dbReference type="EMBL" id="JACWUN010000010">
    <property type="protein sequence ID" value="MBD1400928.1"/>
    <property type="molecule type" value="Genomic_DNA"/>
</dbReference>
<feature type="transmembrane region" description="Helical" evidence="1">
    <location>
        <begin position="159"/>
        <end position="185"/>
    </location>
</feature>
<dbReference type="InterPro" id="IPR002931">
    <property type="entry name" value="Transglutaminase-like"/>
</dbReference>
<accession>A0A8J6QRG3</accession>
<dbReference type="Gene3D" id="3.10.620.30">
    <property type="match status" value="1"/>
</dbReference>
<evidence type="ECO:0000313" key="3">
    <source>
        <dbReference type="EMBL" id="MBD1400928.1"/>
    </source>
</evidence>
<gene>
    <name evidence="3" type="ORF">ICT70_09610</name>
</gene>
<feature type="domain" description="Transglutaminase-like" evidence="2">
    <location>
        <begin position="398"/>
        <end position="469"/>
    </location>
</feature>